<evidence type="ECO:0000256" key="9">
    <source>
        <dbReference type="ARBA" id="ARBA00041175"/>
    </source>
</evidence>
<evidence type="ECO:0000256" key="1">
    <source>
        <dbReference type="ARBA" id="ARBA00004496"/>
    </source>
</evidence>
<evidence type="ECO:0000256" key="10">
    <source>
        <dbReference type="ARBA" id="ARBA00042072"/>
    </source>
</evidence>
<accession>A0A940PGA1</accession>
<dbReference type="GO" id="GO:0005737">
    <property type="term" value="C:cytoplasm"/>
    <property type="evidence" value="ECO:0007669"/>
    <property type="project" value="UniProtKB-SubCell"/>
</dbReference>
<keyword evidence="7" id="KW-0418">Kinase</keyword>
<keyword evidence="12" id="KW-0762">Sugar transport</keyword>
<evidence type="ECO:0000313" key="12">
    <source>
        <dbReference type="EMBL" id="MBP1044335.1"/>
    </source>
</evidence>
<evidence type="ECO:0000259" key="11">
    <source>
        <dbReference type="PROSITE" id="PS51094"/>
    </source>
</evidence>
<gene>
    <name evidence="12" type="ORF">I6N95_25325</name>
</gene>
<dbReference type="EMBL" id="JAEEGA010000025">
    <property type="protein sequence ID" value="MBP1044335.1"/>
    <property type="molecule type" value="Genomic_DNA"/>
</dbReference>
<evidence type="ECO:0000313" key="13">
    <source>
        <dbReference type="Proteomes" id="UP000674938"/>
    </source>
</evidence>
<dbReference type="Gene3D" id="3.40.930.10">
    <property type="entry name" value="Mannitol-specific EII, Chain A"/>
    <property type="match status" value="1"/>
</dbReference>
<keyword evidence="13" id="KW-1185">Reference proteome</keyword>
<dbReference type="GO" id="GO:0009401">
    <property type="term" value="P:phosphoenolpyruvate-dependent sugar phosphotransferase system"/>
    <property type="evidence" value="ECO:0007669"/>
    <property type="project" value="UniProtKB-KW"/>
</dbReference>
<evidence type="ECO:0000256" key="8">
    <source>
        <dbReference type="ARBA" id="ARBA00037387"/>
    </source>
</evidence>
<keyword evidence="4" id="KW-0597">Phosphoprotein</keyword>
<keyword evidence="3" id="KW-0963">Cytoplasm</keyword>
<keyword evidence="6" id="KW-0598">Phosphotransferase system</keyword>
<keyword evidence="5" id="KW-0808">Transferase</keyword>
<dbReference type="Pfam" id="PF00359">
    <property type="entry name" value="PTS_EIIA_2"/>
    <property type="match status" value="1"/>
</dbReference>
<dbReference type="GO" id="GO:0016301">
    <property type="term" value="F:kinase activity"/>
    <property type="evidence" value="ECO:0007669"/>
    <property type="project" value="UniProtKB-KW"/>
</dbReference>
<dbReference type="PROSITE" id="PS51094">
    <property type="entry name" value="PTS_EIIA_TYPE_2"/>
    <property type="match status" value="1"/>
</dbReference>
<protein>
    <recommendedName>
        <fullName evidence="9">Ascorbate-specific PTS system EIIA component</fullName>
    </recommendedName>
    <alternativeName>
        <fullName evidence="10">Ascorbate-specific phosphotransferase enzyme IIA component</fullName>
    </alternativeName>
</protein>
<dbReference type="InterPro" id="IPR002178">
    <property type="entry name" value="PTS_EIIA_type-2_dom"/>
</dbReference>
<dbReference type="InterPro" id="IPR051351">
    <property type="entry name" value="Ascorbate-PTS_EIIA_comp"/>
</dbReference>
<dbReference type="InterPro" id="IPR016152">
    <property type="entry name" value="PTrfase/Anion_transptr"/>
</dbReference>
<comment type="function">
    <text evidence="8">The phosphoenolpyruvate-dependent sugar phosphotransferase system (sugar PTS), a major carbohydrate active transport system, catalyzes the phosphorylation of incoming sugar substrates concomitantly with their translocation across the cell membrane. The enzyme II UlaABC PTS system is involved in ascorbate transport.</text>
</comment>
<dbReference type="PANTHER" id="PTHR36203">
    <property type="entry name" value="ASCORBATE-SPECIFIC PTS SYSTEM EIIA COMPONENT"/>
    <property type="match status" value="1"/>
</dbReference>
<keyword evidence="2" id="KW-0813">Transport</keyword>
<dbReference type="AlphaFoldDB" id="A0A940PGA1"/>
<dbReference type="PANTHER" id="PTHR36203:SF1">
    <property type="entry name" value="ASCORBATE-SPECIFIC PTS SYSTEM EIIA COMPONENT"/>
    <property type="match status" value="1"/>
</dbReference>
<dbReference type="SUPFAM" id="SSF55804">
    <property type="entry name" value="Phoshotransferase/anion transport protein"/>
    <property type="match status" value="1"/>
</dbReference>
<evidence type="ECO:0000256" key="6">
    <source>
        <dbReference type="ARBA" id="ARBA00022683"/>
    </source>
</evidence>
<proteinExistence type="predicted"/>
<evidence type="ECO:0000256" key="2">
    <source>
        <dbReference type="ARBA" id="ARBA00022448"/>
    </source>
</evidence>
<comment type="caution">
    <text evidence="12">The sequence shown here is derived from an EMBL/GenBank/DDBJ whole genome shotgun (WGS) entry which is preliminary data.</text>
</comment>
<name>A0A940PGA1_9ENTE</name>
<sequence length="148" mass="15999">MAQTDLGKLLTRERIKHVTTLSSWQEATEIASQPLVTAGAIDESYVESMKQNVLINGPYMVLTDYFALMHAKAGAGVNEMSMSLLVTDEPIDLAGVPVKLFLVLGAIDHEAHIAALAQITSILLNQDAFDTFLSGDIDAILTIINNTQ</sequence>
<evidence type="ECO:0000256" key="3">
    <source>
        <dbReference type="ARBA" id="ARBA00022490"/>
    </source>
</evidence>
<reference evidence="12" key="1">
    <citation type="submission" date="2020-12" db="EMBL/GenBank/DDBJ databases">
        <title>Vagococcus allomyrinae sp. nov. and Enterococcus lavae sp. nov., isolated from the larvae of Allomyrina dichotoma.</title>
        <authorList>
            <person name="Lee S.D."/>
        </authorList>
    </citation>
    <scope>NUCLEOTIDE SEQUENCE</scope>
    <source>
        <strain evidence="12">BWB3-3</strain>
    </source>
</reference>
<feature type="domain" description="PTS EIIA type-2" evidence="11">
    <location>
        <begin position="8"/>
        <end position="147"/>
    </location>
</feature>
<evidence type="ECO:0000256" key="7">
    <source>
        <dbReference type="ARBA" id="ARBA00022777"/>
    </source>
</evidence>
<dbReference type="RefSeq" id="WP_209532727.1">
    <property type="nucleotide sequence ID" value="NZ_JAEEGA010000025.1"/>
</dbReference>
<comment type="subcellular location">
    <subcellularLocation>
        <location evidence="1">Cytoplasm</location>
    </subcellularLocation>
</comment>
<dbReference type="Proteomes" id="UP000674938">
    <property type="component" value="Unassembled WGS sequence"/>
</dbReference>
<evidence type="ECO:0000256" key="5">
    <source>
        <dbReference type="ARBA" id="ARBA00022679"/>
    </source>
</evidence>
<organism evidence="12 13">
    <name type="scientific">Vagococcus allomyrinae</name>
    <dbReference type="NCBI Taxonomy" id="2794353"/>
    <lineage>
        <taxon>Bacteria</taxon>
        <taxon>Bacillati</taxon>
        <taxon>Bacillota</taxon>
        <taxon>Bacilli</taxon>
        <taxon>Lactobacillales</taxon>
        <taxon>Enterococcaceae</taxon>
        <taxon>Vagococcus</taxon>
    </lineage>
</organism>
<evidence type="ECO:0000256" key="4">
    <source>
        <dbReference type="ARBA" id="ARBA00022553"/>
    </source>
</evidence>